<keyword evidence="1" id="KW-0472">Membrane</keyword>
<dbReference type="AlphaFoldDB" id="A0A1Y4SWC6"/>
<feature type="transmembrane region" description="Helical" evidence="1">
    <location>
        <begin position="59"/>
        <end position="80"/>
    </location>
</feature>
<evidence type="ECO:0000313" key="3">
    <source>
        <dbReference type="Proteomes" id="UP000195305"/>
    </source>
</evidence>
<dbReference type="OrthoDB" id="3266690at2"/>
<feature type="transmembrane region" description="Helical" evidence="1">
    <location>
        <begin position="138"/>
        <end position="157"/>
    </location>
</feature>
<gene>
    <name evidence="2" type="ORF">B5E75_09380</name>
</gene>
<evidence type="ECO:0000313" key="2">
    <source>
        <dbReference type="EMBL" id="OUQ33700.1"/>
    </source>
</evidence>
<dbReference type="EMBL" id="NFLJ01000026">
    <property type="protein sequence ID" value="OUQ33700.1"/>
    <property type="molecule type" value="Genomic_DNA"/>
</dbReference>
<keyword evidence="1" id="KW-1133">Transmembrane helix</keyword>
<sequence length="160" mass="18830">MIIIIETVILCIAFFLICFWGTGTDNKNLKSYSSYPDEVQNRIKSIAEYQGKFKESNKVVTFISNFLLFLFVLFILGLFIKENGFTHNFLCLCIIGQGLNIFDLFIVDLLWWRNTKRVRLRKIPEKELYQNPKKHIEAFIRAFIMYLLIALIDGYILTLL</sequence>
<feature type="transmembrane region" description="Helical" evidence="1">
    <location>
        <begin position="6"/>
        <end position="23"/>
    </location>
</feature>
<keyword evidence="1" id="KW-0812">Transmembrane</keyword>
<protein>
    <submittedName>
        <fullName evidence="2">ABC transporter permease</fullName>
    </submittedName>
</protein>
<accession>A0A1Y4SWC6</accession>
<feature type="transmembrane region" description="Helical" evidence="1">
    <location>
        <begin position="86"/>
        <end position="112"/>
    </location>
</feature>
<dbReference type="RefSeq" id="WP_087297376.1">
    <property type="nucleotide sequence ID" value="NZ_AP031415.1"/>
</dbReference>
<reference evidence="2 3" key="1">
    <citation type="journal article" date="2018" name="BMC Genomics">
        <title>Whole genome sequencing and function prediction of 133 gut anaerobes isolated from chicken caecum in pure cultures.</title>
        <authorList>
            <person name="Medvecky M."/>
            <person name="Cejkova D."/>
            <person name="Polansky O."/>
            <person name="Karasova D."/>
            <person name="Kubasova T."/>
            <person name="Cizek A."/>
            <person name="Rychlik I."/>
        </authorList>
    </citation>
    <scope>NUCLEOTIDE SEQUENCE [LARGE SCALE GENOMIC DNA]</scope>
    <source>
        <strain evidence="2 3">An13</strain>
    </source>
</reference>
<dbReference type="Proteomes" id="UP000195305">
    <property type="component" value="Unassembled WGS sequence"/>
</dbReference>
<name>A0A1Y4SWC6_9FIRM</name>
<comment type="caution">
    <text evidence="2">The sequence shown here is derived from an EMBL/GenBank/DDBJ whole genome shotgun (WGS) entry which is preliminary data.</text>
</comment>
<evidence type="ECO:0000256" key="1">
    <source>
        <dbReference type="SAM" id="Phobius"/>
    </source>
</evidence>
<keyword evidence="3" id="KW-1185">Reference proteome</keyword>
<proteinExistence type="predicted"/>
<organism evidence="2 3">
    <name type="scientific">Massilimicrobiota timonensis</name>
    <dbReference type="NCBI Taxonomy" id="1776392"/>
    <lineage>
        <taxon>Bacteria</taxon>
        <taxon>Bacillati</taxon>
        <taxon>Bacillota</taxon>
        <taxon>Erysipelotrichia</taxon>
        <taxon>Erysipelotrichales</taxon>
        <taxon>Erysipelotrichaceae</taxon>
        <taxon>Massilimicrobiota</taxon>
    </lineage>
</organism>